<dbReference type="Proteomes" id="UP001501321">
    <property type="component" value="Unassembled WGS sequence"/>
</dbReference>
<comment type="function">
    <text evidence="1">Catalyzes the reversible adenylation of nicotinate mononucleotide (NaMN) to nicotinic acid adenine dinucleotide (NaAD).</text>
</comment>
<evidence type="ECO:0000256" key="6">
    <source>
        <dbReference type="ARBA" id="ARBA00022679"/>
    </source>
</evidence>
<proteinExistence type="inferred from homology"/>
<evidence type="ECO:0000256" key="8">
    <source>
        <dbReference type="ARBA" id="ARBA00022741"/>
    </source>
</evidence>
<dbReference type="RefSeq" id="WP_345008824.1">
    <property type="nucleotide sequence ID" value="NZ_BAABFC010000001.1"/>
</dbReference>
<dbReference type="GO" id="GO:0016779">
    <property type="term" value="F:nucleotidyltransferase activity"/>
    <property type="evidence" value="ECO:0007669"/>
    <property type="project" value="UniProtKB-KW"/>
</dbReference>
<evidence type="ECO:0000256" key="12">
    <source>
        <dbReference type="ARBA" id="ARBA00033140"/>
    </source>
</evidence>
<sequence>MQNTQPNGSAPKAQIIAVMGSAFNPPTLGHADVIAQLDAVADAIWLVPAFAHAWGKAMAPYAERCAMLAAFVADLQNPKLSMQAVEQEIARDGPVYSIDLLEYLERHKPTHSRLLLVLGPDNQAAFEQFHRAADIQARWACFFAQERLAVRSTALRAALQAGEPIDGFTTPGVARYLADHPLYRAG</sequence>
<keyword evidence="17" id="KW-1185">Reference proteome</keyword>
<evidence type="ECO:0000256" key="14">
    <source>
        <dbReference type="ARBA" id="ARBA00048721"/>
    </source>
</evidence>
<dbReference type="SUPFAM" id="SSF52374">
    <property type="entry name" value="Nucleotidylyl transferase"/>
    <property type="match status" value="1"/>
</dbReference>
<dbReference type="EC" id="2.7.7.18" evidence="4"/>
<dbReference type="NCBIfam" id="NF006479">
    <property type="entry name" value="PRK08887.1"/>
    <property type="match status" value="1"/>
</dbReference>
<evidence type="ECO:0000256" key="7">
    <source>
        <dbReference type="ARBA" id="ARBA00022695"/>
    </source>
</evidence>
<comment type="catalytic activity">
    <reaction evidence="14">
        <text>nicotinate beta-D-ribonucleotide + ATP + H(+) = deamido-NAD(+) + diphosphate</text>
        <dbReference type="Rhea" id="RHEA:22860"/>
        <dbReference type="ChEBI" id="CHEBI:15378"/>
        <dbReference type="ChEBI" id="CHEBI:30616"/>
        <dbReference type="ChEBI" id="CHEBI:33019"/>
        <dbReference type="ChEBI" id="CHEBI:57502"/>
        <dbReference type="ChEBI" id="CHEBI:58437"/>
        <dbReference type="EC" id="2.7.7.18"/>
    </reaction>
</comment>
<evidence type="ECO:0000256" key="13">
    <source>
        <dbReference type="ARBA" id="ARBA00033353"/>
    </source>
</evidence>
<dbReference type="InterPro" id="IPR005248">
    <property type="entry name" value="NadD/NMNAT"/>
</dbReference>
<evidence type="ECO:0000313" key="16">
    <source>
        <dbReference type="EMBL" id="GAA4492205.1"/>
    </source>
</evidence>
<evidence type="ECO:0000313" key="17">
    <source>
        <dbReference type="Proteomes" id="UP001501321"/>
    </source>
</evidence>
<keyword evidence="8" id="KW-0547">Nucleotide-binding</keyword>
<evidence type="ECO:0000256" key="10">
    <source>
        <dbReference type="ARBA" id="ARBA00023027"/>
    </source>
</evidence>
<reference evidence="17" key="1">
    <citation type="journal article" date="2019" name="Int. J. Syst. Evol. Microbiol.">
        <title>The Global Catalogue of Microorganisms (GCM) 10K type strain sequencing project: providing services to taxonomists for standard genome sequencing and annotation.</title>
        <authorList>
            <consortium name="The Broad Institute Genomics Platform"/>
            <consortium name="The Broad Institute Genome Sequencing Center for Infectious Disease"/>
            <person name="Wu L."/>
            <person name="Ma J."/>
        </authorList>
    </citation>
    <scope>NUCLEOTIDE SEQUENCE [LARGE SCALE GENOMIC DNA]</scope>
    <source>
        <strain evidence="17">JCM 32226</strain>
    </source>
</reference>
<evidence type="ECO:0000256" key="1">
    <source>
        <dbReference type="ARBA" id="ARBA00002324"/>
    </source>
</evidence>
<evidence type="ECO:0000256" key="11">
    <source>
        <dbReference type="ARBA" id="ARBA00031253"/>
    </source>
</evidence>
<dbReference type="EMBL" id="BAABFC010000001">
    <property type="protein sequence ID" value="GAA4492205.1"/>
    <property type="molecule type" value="Genomic_DNA"/>
</dbReference>
<comment type="caution">
    <text evidence="16">The sequence shown here is derived from an EMBL/GenBank/DDBJ whole genome shotgun (WGS) entry which is preliminary data.</text>
</comment>
<gene>
    <name evidence="16" type="ORF">GCM10023095_00250</name>
</gene>
<keyword evidence="7 16" id="KW-0548">Nucleotidyltransferase</keyword>
<evidence type="ECO:0000259" key="15">
    <source>
        <dbReference type="Pfam" id="PF01467"/>
    </source>
</evidence>
<dbReference type="Pfam" id="PF01467">
    <property type="entry name" value="CTP_transf_like"/>
    <property type="match status" value="1"/>
</dbReference>
<dbReference type="PANTHER" id="PTHR39321">
    <property type="entry name" value="NICOTINATE-NUCLEOTIDE ADENYLYLTRANSFERASE-RELATED"/>
    <property type="match status" value="1"/>
</dbReference>
<dbReference type="InterPro" id="IPR004821">
    <property type="entry name" value="Cyt_trans-like"/>
</dbReference>
<feature type="domain" description="Cytidyltransferase-like" evidence="15">
    <location>
        <begin position="20"/>
        <end position="128"/>
    </location>
</feature>
<dbReference type="Gene3D" id="3.40.50.620">
    <property type="entry name" value="HUPs"/>
    <property type="match status" value="1"/>
</dbReference>
<evidence type="ECO:0000256" key="5">
    <source>
        <dbReference type="ARBA" id="ARBA00022642"/>
    </source>
</evidence>
<dbReference type="PANTHER" id="PTHR39321:SF3">
    <property type="entry name" value="PHOSPHOPANTETHEINE ADENYLYLTRANSFERASE"/>
    <property type="match status" value="1"/>
</dbReference>
<keyword evidence="10" id="KW-0520">NAD</keyword>
<evidence type="ECO:0000256" key="4">
    <source>
        <dbReference type="ARBA" id="ARBA00012389"/>
    </source>
</evidence>
<evidence type="ECO:0000256" key="9">
    <source>
        <dbReference type="ARBA" id="ARBA00022840"/>
    </source>
</evidence>
<dbReference type="CDD" id="cd02165">
    <property type="entry name" value="NMNAT"/>
    <property type="match status" value="1"/>
</dbReference>
<name>A0ABP8PSL8_9GAMM</name>
<evidence type="ECO:0000256" key="3">
    <source>
        <dbReference type="ARBA" id="ARBA00009014"/>
    </source>
</evidence>
<dbReference type="InterPro" id="IPR014729">
    <property type="entry name" value="Rossmann-like_a/b/a_fold"/>
</dbReference>
<accession>A0ABP8PSL8</accession>
<evidence type="ECO:0000256" key="2">
    <source>
        <dbReference type="ARBA" id="ARBA00005019"/>
    </source>
</evidence>
<comment type="pathway">
    <text evidence="2">Cofactor biosynthesis; NAD(+) biosynthesis; deamido-NAD(+) from nicotinate D-ribonucleotide: step 1/1.</text>
</comment>
<organism evidence="16 17">
    <name type="scientific">Pseudaeromonas paramecii</name>
    <dbReference type="NCBI Taxonomy" id="2138166"/>
    <lineage>
        <taxon>Bacteria</taxon>
        <taxon>Pseudomonadati</taxon>
        <taxon>Pseudomonadota</taxon>
        <taxon>Gammaproteobacteria</taxon>
        <taxon>Aeromonadales</taxon>
        <taxon>Aeromonadaceae</taxon>
        <taxon>Pseudaeromonas</taxon>
    </lineage>
</organism>
<comment type="similarity">
    <text evidence="3">Belongs to the NadD family.</text>
</comment>
<keyword evidence="9" id="KW-0067">ATP-binding</keyword>
<keyword evidence="6" id="KW-0808">Transferase</keyword>
<protein>
    <recommendedName>
        <fullName evidence="4">nicotinate-nucleotide adenylyltransferase</fullName>
        <ecNumber evidence="4">2.7.7.18</ecNumber>
    </recommendedName>
    <alternativeName>
        <fullName evidence="13">Deamido-NAD(+) diphosphorylase</fullName>
    </alternativeName>
    <alternativeName>
        <fullName evidence="12">Deamido-NAD(+) pyrophosphorylase</fullName>
    </alternativeName>
    <alternativeName>
        <fullName evidence="11">Nicotinate mononucleotide adenylyltransferase</fullName>
    </alternativeName>
</protein>
<keyword evidence="5" id="KW-0662">Pyridine nucleotide biosynthesis</keyword>